<protein>
    <submittedName>
        <fullName evidence="1">Uncharacterized protein</fullName>
    </submittedName>
</protein>
<dbReference type="RefSeq" id="WP_390195072.1">
    <property type="nucleotide sequence ID" value="NZ_JBHMEP010000006.1"/>
</dbReference>
<comment type="caution">
    <text evidence="1">The sequence shown here is derived from an EMBL/GenBank/DDBJ whole genome shotgun (WGS) entry which is preliminary data.</text>
</comment>
<name>A0ABV5HR15_9VIBR</name>
<sequence>MLKEQNFALNDIQASLESDMLRFSLDVNGKVTSINTNVTQELGLVDSMSQGRS</sequence>
<organism evidence="1 2">
    <name type="scientific">Vibrio olivae</name>
    <dbReference type="NCBI Taxonomy" id="1243002"/>
    <lineage>
        <taxon>Bacteria</taxon>
        <taxon>Pseudomonadati</taxon>
        <taxon>Pseudomonadota</taxon>
        <taxon>Gammaproteobacteria</taxon>
        <taxon>Vibrionales</taxon>
        <taxon>Vibrionaceae</taxon>
        <taxon>Vibrio</taxon>
    </lineage>
</organism>
<dbReference type="EMBL" id="JBHMEP010000006">
    <property type="protein sequence ID" value="MFB9136702.1"/>
    <property type="molecule type" value="Genomic_DNA"/>
</dbReference>
<evidence type="ECO:0000313" key="2">
    <source>
        <dbReference type="Proteomes" id="UP001589645"/>
    </source>
</evidence>
<gene>
    <name evidence="1" type="ORF">ACFFUV_17175</name>
</gene>
<proteinExistence type="predicted"/>
<accession>A0ABV5HR15</accession>
<reference evidence="1 2" key="1">
    <citation type="submission" date="2024-09" db="EMBL/GenBank/DDBJ databases">
        <authorList>
            <person name="Sun Q."/>
            <person name="Mori K."/>
        </authorList>
    </citation>
    <scope>NUCLEOTIDE SEQUENCE [LARGE SCALE GENOMIC DNA]</scope>
    <source>
        <strain evidence="1 2">CECT 8064</strain>
    </source>
</reference>
<keyword evidence="2" id="KW-1185">Reference proteome</keyword>
<dbReference type="Proteomes" id="UP001589645">
    <property type="component" value="Unassembled WGS sequence"/>
</dbReference>
<evidence type="ECO:0000313" key="1">
    <source>
        <dbReference type="EMBL" id="MFB9136702.1"/>
    </source>
</evidence>